<evidence type="ECO:0000256" key="4">
    <source>
        <dbReference type="ARBA" id="ARBA00022741"/>
    </source>
</evidence>
<dbReference type="GO" id="GO:0004066">
    <property type="term" value="F:asparagine synthase (glutamine-hydrolyzing) activity"/>
    <property type="evidence" value="ECO:0007669"/>
    <property type="project" value="UniProtKB-EC"/>
</dbReference>
<dbReference type="RefSeq" id="WP_228855856.1">
    <property type="nucleotide sequence ID" value="NZ_AP024086.1"/>
</dbReference>
<evidence type="ECO:0000313" key="10">
    <source>
        <dbReference type="Proteomes" id="UP000826725"/>
    </source>
</evidence>
<evidence type="ECO:0000313" key="9">
    <source>
        <dbReference type="EMBL" id="BCL59653.1"/>
    </source>
</evidence>
<dbReference type="KEGG" id="dbk:DGMP_03460"/>
<proteinExistence type="inferred from homology"/>
<dbReference type="AlphaFoldDB" id="A0A8D5FE66"/>
<dbReference type="GO" id="GO:0006529">
    <property type="term" value="P:asparagine biosynthetic process"/>
    <property type="evidence" value="ECO:0007669"/>
    <property type="project" value="InterPro"/>
</dbReference>
<dbReference type="Pfam" id="PF00733">
    <property type="entry name" value="Asn_synthase"/>
    <property type="match status" value="1"/>
</dbReference>
<dbReference type="Pfam" id="PF13537">
    <property type="entry name" value="GATase_7"/>
    <property type="match status" value="1"/>
</dbReference>
<gene>
    <name evidence="9" type="ORF">DGMP_03460</name>
</gene>
<dbReference type="CDD" id="cd00712">
    <property type="entry name" value="AsnB"/>
    <property type="match status" value="1"/>
</dbReference>
<dbReference type="InterPro" id="IPR001962">
    <property type="entry name" value="Asn_synthase"/>
</dbReference>
<dbReference type="PANTHER" id="PTHR43284:SF1">
    <property type="entry name" value="ASPARAGINE SYNTHETASE"/>
    <property type="match status" value="1"/>
</dbReference>
<protein>
    <recommendedName>
        <fullName evidence="3">asparagine synthase (glutamine-hydrolyzing)</fullName>
        <ecNumber evidence="3">6.3.5.4</ecNumber>
    </recommendedName>
</protein>
<keyword evidence="6" id="KW-0315">Glutamine amidotransferase</keyword>
<accession>A0A8D5FE66</accession>
<evidence type="ECO:0000259" key="8">
    <source>
        <dbReference type="PROSITE" id="PS51278"/>
    </source>
</evidence>
<evidence type="ECO:0000256" key="5">
    <source>
        <dbReference type="ARBA" id="ARBA00022840"/>
    </source>
</evidence>
<comment type="catalytic activity">
    <reaction evidence="7">
        <text>L-aspartate + L-glutamine + ATP + H2O = L-asparagine + L-glutamate + AMP + diphosphate + H(+)</text>
        <dbReference type="Rhea" id="RHEA:12228"/>
        <dbReference type="ChEBI" id="CHEBI:15377"/>
        <dbReference type="ChEBI" id="CHEBI:15378"/>
        <dbReference type="ChEBI" id="CHEBI:29985"/>
        <dbReference type="ChEBI" id="CHEBI:29991"/>
        <dbReference type="ChEBI" id="CHEBI:30616"/>
        <dbReference type="ChEBI" id="CHEBI:33019"/>
        <dbReference type="ChEBI" id="CHEBI:58048"/>
        <dbReference type="ChEBI" id="CHEBI:58359"/>
        <dbReference type="ChEBI" id="CHEBI:456215"/>
        <dbReference type="EC" id="6.3.5.4"/>
    </reaction>
</comment>
<evidence type="ECO:0000256" key="7">
    <source>
        <dbReference type="ARBA" id="ARBA00048741"/>
    </source>
</evidence>
<evidence type="ECO:0000256" key="3">
    <source>
        <dbReference type="ARBA" id="ARBA00012737"/>
    </source>
</evidence>
<organism evidence="9 10">
    <name type="scientific">Desulfomarina profundi</name>
    <dbReference type="NCBI Taxonomy" id="2772557"/>
    <lineage>
        <taxon>Bacteria</taxon>
        <taxon>Pseudomonadati</taxon>
        <taxon>Thermodesulfobacteriota</taxon>
        <taxon>Desulfobulbia</taxon>
        <taxon>Desulfobulbales</taxon>
        <taxon>Desulfobulbaceae</taxon>
        <taxon>Desulfomarina</taxon>
    </lineage>
</organism>
<name>A0A8D5FE66_9BACT</name>
<evidence type="ECO:0000256" key="2">
    <source>
        <dbReference type="ARBA" id="ARBA00005752"/>
    </source>
</evidence>
<dbReference type="PIRSF" id="PIRSF001589">
    <property type="entry name" value="Asn_synthetase_glu-h"/>
    <property type="match status" value="1"/>
</dbReference>
<dbReference type="InterPro" id="IPR017932">
    <property type="entry name" value="GATase_2_dom"/>
</dbReference>
<keyword evidence="4" id="KW-0547">Nucleotide-binding</keyword>
<dbReference type="EMBL" id="AP024086">
    <property type="protein sequence ID" value="BCL59653.1"/>
    <property type="molecule type" value="Genomic_DNA"/>
</dbReference>
<keyword evidence="5" id="KW-0067">ATP-binding</keyword>
<dbReference type="Proteomes" id="UP000826725">
    <property type="component" value="Chromosome"/>
</dbReference>
<dbReference type="EC" id="6.3.5.4" evidence="3"/>
<reference evidence="9" key="1">
    <citation type="submission" date="2020-09" db="EMBL/GenBank/DDBJ databases">
        <title>Desulfogranum mesoprofundum gen. nov., sp. nov., a novel mesophilic, sulfate-reducing chemolithoautotroph isolated from a deep-sea hydrothermal vent chimney in the Suiyo Seamount.</title>
        <authorList>
            <person name="Hashimoto Y."/>
            <person name="Nakagawa S."/>
        </authorList>
    </citation>
    <scope>NUCLEOTIDE SEQUENCE</scope>
    <source>
        <strain evidence="9">KT2</strain>
    </source>
</reference>
<dbReference type="PANTHER" id="PTHR43284">
    <property type="entry name" value="ASPARAGINE SYNTHETASE (GLUTAMINE-HYDROLYZING)"/>
    <property type="match status" value="1"/>
</dbReference>
<keyword evidence="10" id="KW-1185">Reference proteome</keyword>
<dbReference type="InterPro" id="IPR006426">
    <property type="entry name" value="Asn_synth_AEB"/>
</dbReference>
<dbReference type="InterPro" id="IPR033738">
    <property type="entry name" value="AsnB_N"/>
</dbReference>
<evidence type="ECO:0000256" key="6">
    <source>
        <dbReference type="ARBA" id="ARBA00022962"/>
    </source>
</evidence>
<comment type="pathway">
    <text evidence="1">Amino-acid biosynthesis; L-asparagine biosynthesis; L-asparagine from L-aspartate (L-Gln route): step 1/1.</text>
</comment>
<dbReference type="InterPro" id="IPR051786">
    <property type="entry name" value="ASN_synthetase/amidase"/>
</dbReference>
<sequence length="635" mass="72889">MSGIGGIVYFDGQKSTRHLLIKMADAMNHRGPHGRAYLNRDNIGFVYLSLLNTPESKAAIQPRERKKDNLTIVFQGRLDNREEIYKATHLPLPFEESTDSDLILSAYLRWGTNCCCRLLGDFSFAIWDNTRRSLYCGRDHMGVMPFYYYHDNNLFAFASEIKGLLCLPQIRTDINKNRIADYLTCLITDSKSTFYSNIFRLPSGHDLTISGNSSFKIKTKHYGKFTPTVHNYKTGFEFQEHFRLLFTDAVRCRLRAINPIGAYLSGGLDSSTIVCTISALLQQELSSPLHTFSSVFNKTPKCDERKFISSIIERYSFVHHPEPLDDKSPGPVFDSMASREDEPFFAPFFISPWNLMKKAHQCKVRTLFDGHDGDSAISYGSGFLNELLYSGRLIRLIKECRAIGNNNTVQSTLRTLLRVTAGCCFSKLQFTGLRSPAQKTLVANNHLLNRSFAKETYVKERLLHESKLIGDKGLSERTIQQNAITHPRQQLALELFERQAAYFQINPVYPYFDKRIIEFCLGLPAEQKLSAGFNRRIVRESFKDILPGSIRLRKEKTYFNASLNKGFLKTDRKWFYFNLDTMNEAIYDYINLQKFQNICEKLKSNPENAALDELCFILRCLSFSKWLSLEGGLKN</sequence>
<dbReference type="PROSITE" id="PS51278">
    <property type="entry name" value="GATASE_TYPE_2"/>
    <property type="match status" value="1"/>
</dbReference>
<feature type="domain" description="Glutamine amidotransferase type-2" evidence="8">
    <location>
        <begin position="2"/>
        <end position="212"/>
    </location>
</feature>
<evidence type="ECO:0000256" key="1">
    <source>
        <dbReference type="ARBA" id="ARBA00005187"/>
    </source>
</evidence>
<comment type="similarity">
    <text evidence="2">Belongs to the asparagine synthetase family.</text>
</comment>